<keyword evidence="3 5" id="KW-0863">Zinc-finger</keyword>
<keyword evidence="4 5" id="KW-0862">Zinc</keyword>
<dbReference type="InterPro" id="IPR000571">
    <property type="entry name" value="Znf_CCCH"/>
</dbReference>
<evidence type="ECO:0000256" key="1">
    <source>
        <dbReference type="ARBA" id="ARBA00022723"/>
    </source>
</evidence>
<dbReference type="Pfam" id="PF00642">
    <property type="entry name" value="zf-CCCH"/>
    <property type="match status" value="2"/>
</dbReference>
<organism evidence="8 9">
    <name type="scientific">Euroglyphus maynei</name>
    <name type="common">Mayne's house dust mite</name>
    <dbReference type="NCBI Taxonomy" id="6958"/>
    <lineage>
        <taxon>Eukaryota</taxon>
        <taxon>Metazoa</taxon>
        <taxon>Ecdysozoa</taxon>
        <taxon>Arthropoda</taxon>
        <taxon>Chelicerata</taxon>
        <taxon>Arachnida</taxon>
        <taxon>Acari</taxon>
        <taxon>Acariformes</taxon>
        <taxon>Sarcoptiformes</taxon>
        <taxon>Astigmata</taxon>
        <taxon>Psoroptidia</taxon>
        <taxon>Analgoidea</taxon>
        <taxon>Pyroglyphidae</taxon>
        <taxon>Pyroglyphinae</taxon>
        <taxon>Euroglyphus</taxon>
    </lineage>
</organism>
<dbReference type="PANTHER" id="PTHR12547:SF18">
    <property type="entry name" value="PROTEIN TIS11"/>
    <property type="match status" value="1"/>
</dbReference>
<protein>
    <recommendedName>
        <fullName evidence="7">C3H1-type domain-containing protein</fullName>
    </recommendedName>
</protein>
<dbReference type="EMBL" id="MUJZ01021591">
    <property type="protein sequence ID" value="OTF79744.1"/>
    <property type="molecule type" value="Genomic_DNA"/>
</dbReference>
<dbReference type="InterPro" id="IPR036855">
    <property type="entry name" value="Znf_CCCH_sf"/>
</dbReference>
<reference evidence="8 9" key="1">
    <citation type="submission" date="2017-03" db="EMBL/GenBank/DDBJ databases">
        <title>Genome Survey of Euroglyphus maynei.</title>
        <authorList>
            <person name="Arlian L.G."/>
            <person name="Morgan M.S."/>
            <person name="Rider S.D."/>
        </authorList>
    </citation>
    <scope>NUCLEOTIDE SEQUENCE [LARGE SCALE GENOMIC DNA]</scope>
    <source>
        <strain evidence="8">Arlian Lab</strain>
        <tissue evidence="8">Whole body</tissue>
    </source>
</reference>
<evidence type="ECO:0000313" key="8">
    <source>
        <dbReference type="EMBL" id="OTF79744.1"/>
    </source>
</evidence>
<keyword evidence="2" id="KW-0677">Repeat</keyword>
<feature type="compositionally biased region" description="Polar residues" evidence="6">
    <location>
        <begin position="429"/>
        <end position="449"/>
    </location>
</feature>
<evidence type="ECO:0000256" key="6">
    <source>
        <dbReference type="SAM" id="MobiDB-lite"/>
    </source>
</evidence>
<dbReference type="AlphaFoldDB" id="A0A1Y3BI98"/>
<evidence type="ECO:0000256" key="5">
    <source>
        <dbReference type="PROSITE-ProRule" id="PRU00723"/>
    </source>
</evidence>
<gene>
    <name evidence="8" type="ORF">BLA29_001510</name>
</gene>
<feature type="compositionally biased region" description="Basic residues" evidence="6">
    <location>
        <begin position="1"/>
        <end position="16"/>
    </location>
</feature>
<proteinExistence type="predicted"/>
<dbReference type="PROSITE" id="PS50103">
    <property type="entry name" value="ZF_C3H1"/>
    <property type="match status" value="2"/>
</dbReference>
<sequence length="557" mass="60238">MSVGIRRSRSSHHHNHKSDPHKKLDRSYSEPVEKQQKNVLSASAQQQQQQQQQTSSSRYKTELCRSYAEVGHCKYGDKCQFAHGDEELRTITRHPKFKTENCKSFHSTGFCPYGPRCHFIHNSDESKKSLAQASNNTRLFDPLPIGNMIANHQQLVQSHSSGPSIGLSSLISNQLSPFASNNNTNVNGNLVRPKALSLGSYSLGSSGEISSPSSQSGSPTSLNSFFSEETAFSLNTLHGMNSHSKMSSYNINNNNNNYSKTFSFSPDSAFEAFNPNNNHHHKHQNVATNTNNVNVNFVNGNGGCNSNFSSPEPFSSITTNNNNNNNIGIDQTTNSVISQLFGSGGGSGSCGSSPTSFIDHSLFDEMIGMQTTTTMFSDQKSSILVGDQQQHQQQQQHLLFYPSSPESPVDSVSSEIEALKLGELLPSSPLLQRQNKQQQPPPLTSSTMIDFSPISSSFSTPSSMSTVSSSSSSSSNSSPPNSSGYGGNGSFDTFTFITNGLTGSTQSSNITSLNHHQQQQQTSGIICGNNNPSSGSVSTSIPRLPTFTKIVSATNNK</sequence>
<dbReference type="OrthoDB" id="410307at2759"/>
<evidence type="ECO:0000256" key="4">
    <source>
        <dbReference type="ARBA" id="ARBA00022833"/>
    </source>
</evidence>
<feature type="domain" description="C3H1-type" evidence="7">
    <location>
        <begin position="96"/>
        <end position="124"/>
    </location>
</feature>
<keyword evidence="1 5" id="KW-0479">Metal-binding</keyword>
<evidence type="ECO:0000259" key="7">
    <source>
        <dbReference type="PROSITE" id="PS50103"/>
    </source>
</evidence>
<dbReference type="Gene3D" id="4.10.1000.10">
    <property type="entry name" value="Zinc finger, CCCH-type"/>
    <property type="match status" value="2"/>
</dbReference>
<feature type="compositionally biased region" description="Low complexity" evidence="6">
    <location>
        <begin position="452"/>
        <end position="483"/>
    </location>
</feature>
<keyword evidence="9" id="KW-1185">Reference proteome</keyword>
<dbReference type="SUPFAM" id="SSF90229">
    <property type="entry name" value="CCCH zinc finger"/>
    <property type="match status" value="2"/>
</dbReference>
<evidence type="ECO:0000313" key="9">
    <source>
        <dbReference type="Proteomes" id="UP000194236"/>
    </source>
</evidence>
<feature type="compositionally biased region" description="Low complexity" evidence="6">
    <location>
        <begin position="41"/>
        <end position="57"/>
    </location>
</feature>
<feature type="region of interest" description="Disordered" evidence="6">
    <location>
        <begin position="428"/>
        <end position="486"/>
    </location>
</feature>
<feature type="region of interest" description="Disordered" evidence="6">
    <location>
        <begin position="507"/>
        <end position="541"/>
    </location>
</feature>
<evidence type="ECO:0000256" key="2">
    <source>
        <dbReference type="ARBA" id="ARBA00022737"/>
    </source>
</evidence>
<dbReference type="GO" id="GO:0008270">
    <property type="term" value="F:zinc ion binding"/>
    <property type="evidence" value="ECO:0007669"/>
    <property type="project" value="UniProtKB-KW"/>
</dbReference>
<evidence type="ECO:0000256" key="3">
    <source>
        <dbReference type="ARBA" id="ARBA00022771"/>
    </source>
</evidence>
<dbReference type="PANTHER" id="PTHR12547">
    <property type="entry name" value="CCCH ZINC FINGER/TIS11-RELATED"/>
    <property type="match status" value="1"/>
</dbReference>
<comment type="caution">
    <text evidence="8">The sequence shown here is derived from an EMBL/GenBank/DDBJ whole genome shotgun (WGS) entry which is preliminary data.</text>
</comment>
<accession>A0A1Y3BI98</accession>
<feature type="zinc finger region" description="C3H1-type" evidence="5">
    <location>
        <begin position="58"/>
        <end position="86"/>
    </location>
</feature>
<name>A0A1Y3BI98_EURMA</name>
<feature type="zinc finger region" description="C3H1-type" evidence="5">
    <location>
        <begin position="96"/>
        <end position="124"/>
    </location>
</feature>
<feature type="domain" description="C3H1-type" evidence="7">
    <location>
        <begin position="58"/>
        <end position="86"/>
    </location>
</feature>
<dbReference type="GO" id="GO:0003729">
    <property type="term" value="F:mRNA binding"/>
    <property type="evidence" value="ECO:0007669"/>
    <property type="project" value="InterPro"/>
</dbReference>
<feature type="region of interest" description="Disordered" evidence="6">
    <location>
        <begin position="1"/>
        <end position="60"/>
    </location>
</feature>
<dbReference type="Proteomes" id="UP000194236">
    <property type="component" value="Unassembled WGS sequence"/>
</dbReference>
<dbReference type="FunFam" id="4.10.1000.10:FF:000002">
    <property type="entry name" value="Zinc finger protein 36, C3H1 type-like 1"/>
    <property type="match status" value="1"/>
</dbReference>
<feature type="compositionally biased region" description="Basic and acidic residues" evidence="6">
    <location>
        <begin position="17"/>
        <end position="36"/>
    </location>
</feature>
<dbReference type="FunFam" id="4.10.1000.10:FF:000001">
    <property type="entry name" value="zinc finger CCCH domain-containing protein 15-like"/>
    <property type="match status" value="1"/>
</dbReference>
<dbReference type="SMART" id="SM00356">
    <property type="entry name" value="ZnF_C3H1"/>
    <property type="match status" value="2"/>
</dbReference>
<dbReference type="InterPro" id="IPR045877">
    <property type="entry name" value="ZFP36-like"/>
</dbReference>